<organism evidence="1 2">
    <name type="scientific">Pseudomonas cuatrocienegasensis</name>
    <dbReference type="NCBI Taxonomy" id="543360"/>
    <lineage>
        <taxon>Bacteria</taxon>
        <taxon>Pseudomonadati</taxon>
        <taxon>Pseudomonadota</taxon>
        <taxon>Gammaproteobacteria</taxon>
        <taxon>Pseudomonadales</taxon>
        <taxon>Pseudomonadaceae</taxon>
        <taxon>Pseudomonas</taxon>
    </lineage>
</organism>
<dbReference type="EMBL" id="FOFP01000003">
    <property type="protein sequence ID" value="SEQ05495.1"/>
    <property type="molecule type" value="Genomic_DNA"/>
</dbReference>
<gene>
    <name evidence="1" type="ORF">SAMN05216600_103114</name>
</gene>
<accession>A0ABY1B693</accession>
<evidence type="ECO:0000313" key="2">
    <source>
        <dbReference type="Proteomes" id="UP000198512"/>
    </source>
</evidence>
<protein>
    <recommendedName>
        <fullName evidence="3">N-carbamoyl-L-amino-acid hydrolase</fullName>
    </recommendedName>
</protein>
<keyword evidence="2" id="KW-1185">Reference proteome</keyword>
<reference evidence="1 2" key="1">
    <citation type="submission" date="2016-10" db="EMBL/GenBank/DDBJ databases">
        <authorList>
            <person name="Varghese N."/>
            <person name="Submissions S."/>
        </authorList>
    </citation>
    <scope>NUCLEOTIDE SEQUENCE [LARGE SCALE GENOMIC DNA]</scope>
    <source>
        <strain evidence="1 2">CIP 109853</strain>
    </source>
</reference>
<dbReference type="Proteomes" id="UP000198512">
    <property type="component" value="Unassembled WGS sequence"/>
</dbReference>
<dbReference type="SUPFAM" id="SSF53187">
    <property type="entry name" value="Zn-dependent exopeptidases"/>
    <property type="match status" value="1"/>
</dbReference>
<comment type="caution">
    <text evidence="1">The sequence shown here is derived from an EMBL/GenBank/DDBJ whole genome shotgun (WGS) entry which is preliminary data.</text>
</comment>
<evidence type="ECO:0008006" key="3">
    <source>
        <dbReference type="Google" id="ProtNLM"/>
    </source>
</evidence>
<evidence type="ECO:0000313" key="1">
    <source>
        <dbReference type="EMBL" id="SEQ05495.1"/>
    </source>
</evidence>
<sequence length="179" mass="18834">MPVGSSRGIIAAPGQLPKAFRRRGLAPVAALLCSVVREHKIEIRRRNVEKTLLAAEKVFANKGYGGTAMGRTGGQAHVGDIRRQSDDYRQRESGLAPAGDHLHVFRHLADRRGHAALGHDAILLAELGPAGMIFVPCEGGISHNEIDNADPADLAAGCAVLLRAMLAVSVALAEGKLAA</sequence>
<dbReference type="Gene3D" id="3.40.630.10">
    <property type="entry name" value="Zn peptidases"/>
    <property type="match status" value="1"/>
</dbReference>
<proteinExistence type="predicted"/>
<name>A0ABY1B693_9PSED</name>